<dbReference type="SMART" id="SM00448">
    <property type="entry name" value="REC"/>
    <property type="match status" value="1"/>
</dbReference>
<dbReference type="InterPro" id="IPR049767">
    <property type="entry name" value="RppA"/>
</dbReference>
<dbReference type="SUPFAM" id="SSF46894">
    <property type="entry name" value="C-terminal effector domain of the bipartite response regulators"/>
    <property type="match status" value="1"/>
</dbReference>
<dbReference type="InterPro" id="IPR011006">
    <property type="entry name" value="CheY-like_superfamily"/>
</dbReference>
<dbReference type="NCBIfam" id="NF041734">
    <property type="entry name" value="resp_reg_RppA"/>
    <property type="match status" value="1"/>
</dbReference>
<dbReference type="Pfam" id="PF00072">
    <property type="entry name" value="Response_reg"/>
    <property type="match status" value="1"/>
</dbReference>
<dbReference type="InterPro" id="IPR016032">
    <property type="entry name" value="Sig_transdc_resp-reg_C-effctor"/>
</dbReference>
<dbReference type="InterPro" id="IPR001789">
    <property type="entry name" value="Sig_transdc_resp-reg_receiver"/>
</dbReference>
<dbReference type="PANTHER" id="PTHR48111:SF5">
    <property type="entry name" value="RESPONSE REGULATOR RPPA"/>
    <property type="match status" value="1"/>
</dbReference>
<evidence type="ECO:0000313" key="6">
    <source>
        <dbReference type="EMBL" id="MBD2609228.1"/>
    </source>
</evidence>
<dbReference type="PANTHER" id="PTHR48111">
    <property type="entry name" value="REGULATOR OF RPOS"/>
    <property type="match status" value="1"/>
</dbReference>
<evidence type="ECO:0000256" key="3">
    <source>
        <dbReference type="PROSITE-ProRule" id="PRU01091"/>
    </source>
</evidence>
<dbReference type="Gene3D" id="1.10.10.10">
    <property type="entry name" value="Winged helix-like DNA-binding domain superfamily/Winged helix DNA-binding domain"/>
    <property type="match status" value="1"/>
</dbReference>
<keyword evidence="7" id="KW-1185">Reference proteome</keyword>
<dbReference type="Gene3D" id="6.10.250.690">
    <property type="match status" value="1"/>
</dbReference>
<evidence type="ECO:0000256" key="2">
    <source>
        <dbReference type="PROSITE-ProRule" id="PRU00169"/>
    </source>
</evidence>
<protein>
    <submittedName>
        <fullName evidence="6">Response regulator transcription factor</fullName>
    </submittedName>
</protein>
<feature type="modified residue" description="4-aspartylphosphate" evidence="2">
    <location>
        <position position="70"/>
    </location>
</feature>
<sequence>MLISQITQQPLLKEQSCMRVLLVEDEPDLGAAIKRTLHQHKYLVDWVMDGTEAWAYLENSSAQYTVTVLDWMLPGITGLELCKRIRLKGNSLPVLILTARDSMEDKIAGLDAGADDYLVKPFGMGELLARLRALQRRSPQFQPQQLAVGNLSLNYSSSAVVSQNAAGEKQVISLTNKEFQLLEYFMNHPNQIVNTEQIRNQVWEVNAEAGSNVVAAQIRLLRRKLTNSGCINPIETLHGLGYRLNSTDESK</sequence>
<gene>
    <name evidence="6" type="ORF">H6G81_33145</name>
</gene>
<feature type="DNA-binding region" description="OmpR/PhoB-type" evidence="3">
    <location>
        <begin position="143"/>
        <end position="246"/>
    </location>
</feature>
<organism evidence="6 7">
    <name type="scientific">Scytonema hofmannii FACHB-248</name>
    <dbReference type="NCBI Taxonomy" id="1842502"/>
    <lineage>
        <taxon>Bacteria</taxon>
        <taxon>Bacillati</taxon>
        <taxon>Cyanobacteriota</taxon>
        <taxon>Cyanophyceae</taxon>
        <taxon>Nostocales</taxon>
        <taxon>Scytonemataceae</taxon>
        <taxon>Scytonema</taxon>
    </lineage>
</organism>
<dbReference type="InterPro" id="IPR001867">
    <property type="entry name" value="OmpR/PhoB-type_DNA-bd"/>
</dbReference>
<feature type="domain" description="OmpR/PhoB-type" evidence="5">
    <location>
        <begin position="143"/>
        <end position="246"/>
    </location>
</feature>
<accession>A0ABR8H0J1</accession>
<comment type="caution">
    <text evidence="6">The sequence shown here is derived from an EMBL/GenBank/DDBJ whole genome shotgun (WGS) entry which is preliminary data.</text>
</comment>
<dbReference type="SUPFAM" id="SSF52172">
    <property type="entry name" value="CheY-like"/>
    <property type="match status" value="1"/>
</dbReference>
<dbReference type="PROSITE" id="PS50110">
    <property type="entry name" value="RESPONSE_REGULATORY"/>
    <property type="match status" value="1"/>
</dbReference>
<keyword evidence="1 3" id="KW-0238">DNA-binding</keyword>
<dbReference type="InterPro" id="IPR039420">
    <property type="entry name" value="WalR-like"/>
</dbReference>
<name>A0ABR8H0J1_9CYAN</name>
<proteinExistence type="predicted"/>
<dbReference type="SMART" id="SM00862">
    <property type="entry name" value="Trans_reg_C"/>
    <property type="match status" value="1"/>
</dbReference>
<reference evidence="6 7" key="1">
    <citation type="journal article" date="2020" name="ISME J.">
        <title>Comparative genomics reveals insights into cyanobacterial evolution and habitat adaptation.</title>
        <authorList>
            <person name="Chen M.Y."/>
            <person name="Teng W.K."/>
            <person name="Zhao L."/>
            <person name="Hu C.X."/>
            <person name="Zhou Y.K."/>
            <person name="Han B.P."/>
            <person name="Song L.R."/>
            <person name="Shu W.S."/>
        </authorList>
    </citation>
    <scope>NUCLEOTIDE SEQUENCE [LARGE SCALE GENOMIC DNA]</scope>
    <source>
        <strain evidence="6 7">FACHB-248</strain>
    </source>
</reference>
<evidence type="ECO:0000259" key="4">
    <source>
        <dbReference type="PROSITE" id="PS50110"/>
    </source>
</evidence>
<keyword evidence="2" id="KW-0597">Phosphoprotein</keyword>
<dbReference type="Pfam" id="PF00486">
    <property type="entry name" value="Trans_reg_C"/>
    <property type="match status" value="1"/>
</dbReference>
<feature type="domain" description="Response regulatory" evidence="4">
    <location>
        <begin position="19"/>
        <end position="135"/>
    </location>
</feature>
<dbReference type="InterPro" id="IPR036388">
    <property type="entry name" value="WH-like_DNA-bd_sf"/>
</dbReference>
<evidence type="ECO:0000313" key="7">
    <source>
        <dbReference type="Proteomes" id="UP000660380"/>
    </source>
</evidence>
<dbReference type="Proteomes" id="UP000660380">
    <property type="component" value="Unassembled WGS sequence"/>
</dbReference>
<dbReference type="Gene3D" id="3.40.50.2300">
    <property type="match status" value="1"/>
</dbReference>
<evidence type="ECO:0000259" key="5">
    <source>
        <dbReference type="PROSITE" id="PS51755"/>
    </source>
</evidence>
<dbReference type="CDD" id="cd00383">
    <property type="entry name" value="trans_reg_C"/>
    <property type="match status" value="1"/>
</dbReference>
<dbReference type="PROSITE" id="PS51755">
    <property type="entry name" value="OMPR_PHOB"/>
    <property type="match status" value="1"/>
</dbReference>
<dbReference type="CDD" id="cd17624">
    <property type="entry name" value="REC_OmpR_PmrA-like"/>
    <property type="match status" value="1"/>
</dbReference>
<evidence type="ECO:0000256" key="1">
    <source>
        <dbReference type="ARBA" id="ARBA00023125"/>
    </source>
</evidence>
<dbReference type="EMBL" id="JACJTA010000138">
    <property type="protein sequence ID" value="MBD2609228.1"/>
    <property type="molecule type" value="Genomic_DNA"/>
</dbReference>